<dbReference type="SUPFAM" id="SSF109854">
    <property type="entry name" value="DinB/YfiT-like putative metalloenzymes"/>
    <property type="match status" value="1"/>
</dbReference>
<evidence type="ECO:0000256" key="1">
    <source>
        <dbReference type="ARBA" id="ARBA00008635"/>
    </source>
</evidence>
<comment type="similarity">
    <text evidence="1">Belongs to the DinB family.</text>
</comment>
<dbReference type="Gene3D" id="1.20.120.450">
    <property type="entry name" value="dinb family like domain"/>
    <property type="match status" value="1"/>
</dbReference>
<keyword evidence="2 3" id="KW-0479">Metal-binding</keyword>
<evidence type="ECO:0000313" key="5">
    <source>
        <dbReference type="EMBL" id="MBB6128750.1"/>
    </source>
</evidence>
<dbReference type="InterPro" id="IPR034660">
    <property type="entry name" value="DinB/YfiT-like"/>
</dbReference>
<dbReference type="InterPro" id="IPR007837">
    <property type="entry name" value="DinB"/>
</dbReference>
<comment type="caution">
    <text evidence="5">The sequence shown here is derived from an EMBL/GenBank/DDBJ whole genome shotgun (WGS) entry which is preliminary data.</text>
</comment>
<dbReference type="GO" id="GO:0046872">
    <property type="term" value="F:metal ion binding"/>
    <property type="evidence" value="ECO:0007669"/>
    <property type="project" value="UniProtKB-KW"/>
</dbReference>
<feature type="signal peptide" evidence="4">
    <location>
        <begin position="1"/>
        <end position="22"/>
    </location>
</feature>
<dbReference type="Pfam" id="PF05163">
    <property type="entry name" value="DinB"/>
    <property type="match status" value="1"/>
</dbReference>
<evidence type="ECO:0000313" key="6">
    <source>
        <dbReference type="Proteomes" id="UP000548326"/>
    </source>
</evidence>
<evidence type="ECO:0000256" key="2">
    <source>
        <dbReference type="ARBA" id="ARBA00022723"/>
    </source>
</evidence>
<feature type="binding site" evidence="3">
    <location>
        <position position="150"/>
    </location>
    <ligand>
        <name>a divalent metal cation</name>
        <dbReference type="ChEBI" id="CHEBI:60240"/>
    </ligand>
</feature>
<evidence type="ECO:0000256" key="3">
    <source>
        <dbReference type="PIRSR" id="PIRSR607837-1"/>
    </source>
</evidence>
<name>A0A841JD62_9SPHI</name>
<protein>
    <submittedName>
        <fullName evidence="5">Putative damage-inducible protein DinB</fullName>
    </submittedName>
</protein>
<proteinExistence type="inferred from homology"/>
<keyword evidence="4" id="KW-0732">Signal</keyword>
<feature type="chain" id="PRO_5032924785" evidence="4">
    <location>
        <begin position="23"/>
        <end position="175"/>
    </location>
</feature>
<dbReference type="RefSeq" id="WP_183588121.1">
    <property type="nucleotide sequence ID" value="NZ_JACHCA010000007.1"/>
</dbReference>
<dbReference type="Proteomes" id="UP000548326">
    <property type="component" value="Unassembled WGS sequence"/>
</dbReference>
<sequence length="175" mass="19709">MKKLTLLFTLMATIFACTTVRAQITNDQMVAEWQRAKNYTKAYLDAMPDDGYSFKPTPEMRSFAGQMLHLADDNYFFSCWVSGKTNPLGKTSLEKTVEPTKAATIKAVMDSYDFVISAIPGLTPAQLQETIKVGGKDFSKFLILNKGFEHQTHHRGQATVYLRLKGVKPPQEMLF</sequence>
<reference evidence="5 6" key="1">
    <citation type="submission" date="2020-08" db="EMBL/GenBank/DDBJ databases">
        <title>Genomic Encyclopedia of Type Strains, Phase IV (KMG-V): Genome sequencing to study the core and pangenomes of soil and plant-associated prokaryotes.</title>
        <authorList>
            <person name="Whitman W."/>
        </authorList>
    </citation>
    <scope>NUCLEOTIDE SEQUENCE [LARGE SCALE GENOMIC DNA]</scope>
    <source>
        <strain evidence="5 6">MP601</strain>
    </source>
</reference>
<feature type="binding site" evidence="3">
    <location>
        <position position="154"/>
    </location>
    <ligand>
        <name>a divalent metal cation</name>
        <dbReference type="ChEBI" id="CHEBI:60240"/>
    </ligand>
</feature>
<dbReference type="PROSITE" id="PS51257">
    <property type="entry name" value="PROKAR_LIPOPROTEIN"/>
    <property type="match status" value="1"/>
</dbReference>
<evidence type="ECO:0000256" key="4">
    <source>
        <dbReference type="SAM" id="SignalP"/>
    </source>
</evidence>
<accession>A0A841JD62</accession>
<organism evidence="5 6">
    <name type="scientific">Mucilaginibacter lappiensis</name>
    <dbReference type="NCBI Taxonomy" id="354630"/>
    <lineage>
        <taxon>Bacteria</taxon>
        <taxon>Pseudomonadati</taxon>
        <taxon>Bacteroidota</taxon>
        <taxon>Sphingobacteriia</taxon>
        <taxon>Sphingobacteriales</taxon>
        <taxon>Sphingobacteriaceae</taxon>
        <taxon>Mucilaginibacter</taxon>
    </lineage>
</organism>
<dbReference type="EMBL" id="JACHCA010000007">
    <property type="protein sequence ID" value="MBB6128750.1"/>
    <property type="molecule type" value="Genomic_DNA"/>
</dbReference>
<gene>
    <name evidence="5" type="ORF">HDF22_002873</name>
</gene>
<dbReference type="AlphaFoldDB" id="A0A841JD62"/>
<feature type="binding site" evidence="3">
    <location>
        <position position="69"/>
    </location>
    <ligand>
        <name>a divalent metal cation</name>
        <dbReference type="ChEBI" id="CHEBI:60240"/>
    </ligand>
</feature>